<feature type="compositionally biased region" description="Basic and acidic residues" evidence="1">
    <location>
        <begin position="19"/>
        <end position="36"/>
    </location>
</feature>
<feature type="compositionally biased region" description="Polar residues" evidence="1">
    <location>
        <begin position="386"/>
        <end position="399"/>
    </location>
</feature>
<feature type="region of interest" description="Disordered" evidence="1">
    <location>
        <begin position="371"/>
        <end position="485"/>
    </location>
</feature>
<keyword evidence="3" id="KW-1185">Reference proteome</keyword>
<name>A0AAN7SYK8_9EURO</name>
<accession>A0AAN7SYK8</accession>
<dbReference type="EMBL" id="JAVRRJ010000005">
    <property type="protein sequence ID" value="KAK5084431.1"/>
    <property type="molecule type" value="Genomic_DNA"/>
</dbReference>
<feature type="compositionally biased region" description="Basic and acidic residues" evidence="1">
    <location>
        <begin position="285"/>
        <end position="311"/>
    </location>
</feature>
<evidence type="ECO:0000256" key="1">
    <source>
        <dbReference type="SAM" id="MobiDB-lite"/>
    </source>
</evidence>
<reference evidence="2 3" key="1">
    <citation type="submission" date="2023-08" db="EMBL/GenBank/DDBJ databases">
        <title>Black Yeasts Isolated from many extreme environments.</title>
        <authorList>
            <person name="Coleine C."/>
            <person name="Stajich J.E."/>
            <person name="Selbmann L."/>
        </authorList>
    </citation>
    <scope>NUCLEOTIDE SEQUENCE [LARGE SCALE GENOMIC DNA]</scope>
    <source>
        <strain evidence="2 3">CCFEE 5910</strain>
    </source>
</reference>
<feature type="compositionally biased region" description="Polar residues" evidence="1">
    <location>
        <begin position="314"/>
        <end position="331"/>
    </location>
</feature>
<feature type="compositionally biased region" description="Polar residues" evidence="1">
    <location>
        <begin position="160"/>
        <end position="170"/>
    </location>
</feature>
<evidence type="ECO:0000313" key="3">
    <source>
        <dbReference type="Proteomes" id="UP001309876"/>
    </source>
</evidence>
<dbReference type="AlphaFoldDB" id="A0AAN7SYK8"/>
<protein>
    <submittedName>
        <fullName evidence="2">Uncharacterized protein</fullName>
    </submittedName>
</protein>
<feature type="compositionally biased region" description="Polar residues" evidence="1">
    <location>
        <begin position="406"/>
        <end position="416"/>
    </location>
</feature>
<feature type="region of interest" description="Disordered" evidence="1">
    <location>
        <begin position="9"/>
        <end position="49"/>
    </location>
</feature>
<feature type="compositionally biased region" description="Polar residues" evidence="1">
    <location>
        <begin position="429"/>
        <end position="446"/>
    </location>
</feature>
<feature type="region of interest" description="Disordered" evidence="1">
    <location>
        <begin position="160"/>
        <end position="179"/>
    </location>
</feature>
<feature type="region of interest" description="Disordered" evidence="1">
    <location>
        <begin position="193"/>
        <end position="239"/>
    </location>
</feature>
<dbReference type="Proteomes" id="UP001309876">
    <property type="component" value="Unassembled WGS sequence"/>
</dbReference>
<comment type="caution">
    <text evidence="2">The sequence shown here is derived from an EMBL/GenBank/DDBJ whole genome shotgun (WGS) entry which is preliminary data.</text>
</comment>
<feature type="compositionally biased region" description="Basic and acidic residues" evidence="1">
    <location>
        <begin position="452"/>
        <end position="482"/>
    </location>
</feature>
<sequence length="835" mass="93277">MPFLEAIRYPSQARARTPTNDRPRSHWDRPLNHDHTLQSVLSDPTGAERTQRTGLSFVDEFSDVNLRSAMTPHFQQTVQDREALERVWRSKKPIAFPKADNVLLDSEAVAASVSTFPHPLPERLNAFTKAGRIKLASDDQLPFNRQRALSDVTETIDQQAPIQLSPQSHQNWRDNNSKVHAMPHNPRLQRAPFFPRNHGFPERATTQGDKVELSGTAKAQKARSESPQVPPQTLHKSRAGSVLGRLQEVGASASEPDLTVQSLATTDTSSDIWAQPNPDRPMQSIERDTRFPNRHEEYESPEKSRKLDFDFTGHSFQVSDSPPVRTKSTIPDYQRNREIQGLAKRAVTTNRLSQLRVRESQEALRQVSKSLISDAGTETAPDRDSTQTGQTPISKSANGNIDRVSNEPSRPSSLERSTSHDILQRLARGSSSTLRSTTPSERTINGSIVGADNKDQRYNLHDRADASLEKADNKPNGLKDGRPATVATTPRVTGAWTDTILPDTVKTTRQPKNVSRYAQTPHISAGGWVDTPAPNGQQQKLDPVVEDTQDVPEDLMNGIVKESASDETIMPKEGRDGEPNHKVDAGESIARKVLNEARGRHPRPQADQALSQADDSLMLGNTTIQSLEYVLDRDETDMTIRSQIPQTDTEVLGRLGNKLESLAKHIRDATKGVTELEHQISHPMGEGSSITQDTDLSTMSSALHIQRPILYHKRKADQRLARPTNFSWILLSILSWYFFENLFAELYAHPRYASQYTWPDRPEPEFPFVLPTMISRWSRLEILHPWIVKPLQSVFVMLVRTCGIWLGVTDGYVDGPAGANMSIGVQSPGFEEGLI</sequence>
<evidence type="ECO:0000313" key="2">
    <source>
        <dbReference type="EMBL" id="KAK5084431.1"/>
    </source>
</evidence>
<proteinExistence type="predicted"/>
<feature type="region of interest" description="Disordered" evidence="1">
    <location>
        <begin position="266"/>
        <end position="337"/>
    </location>
</feature>
<organism evidence="2 3">
    <name type="scientific">Lithohypha guttulata</name>
    <dbReference type="NCBI Taxonomy" id="1690604"/>
    <lineage>
        <taxon>Eukaryota</taxon>
        <taxon>Fungi</taxon>
        <taxon>Dikarya</taxon>
        <taxon>Ascomycota</taxon>
        <taxon>Pezizomycotina</taxon>
        <taxon>Eurotiomycetes</taxon>
        <taxon>Chaetothyriomycetidae</taxon>
        <taxon>Chaetothyriales</taxon>
        <taxon>Trichomeriaceae</taxon>
        <taxon>Lithohypha</taxon>
    </lineage>
</organism>
<gene>
    <name evidence="2" type="ORF">LTR05_005507</name>
</gene>